<evidence type="ECO:0000313" key="11">
    <source>
        <dbReference type="EMBL" id="KIR43228.1"/>
    </source>
</evidence>
<keyword evidence="6" id="KW-0653">Protein transport</keyword>
<dbReference type="OrthoDB" id="9986677at2759"/>
<evidence type="ECO:0000256" key="9">
    <source>
        <dbReference type="SAM" id="MobiDB-lite"/>
    </source>
</evidence>
<evidence type="ECO:0000256" key="10">
    <source>
        <dbReference type="SAM" id="Phobius"/>
    </source>
</evidence>
<organism evidence="11 12">
    <name type="scientific">Cryptococcus deuterogattii Ram5</name>
    <dbReference type="NCBI Taxonomy" id="1296110"/>
    <lineage>
        <taxon>Eukaryota</taxon>
        <taxon>Fungi</taxon>
        <taxon>Dikarya</taxon>
        <taxon>Basidiomycota</taxon>
        <taxon>Agaricomycotina</taxon>
        <taxon>Tremellomycetes</taxon>
        <taxon>Tremellales</taxon>
        <taxon>Cryptococcaceae</taxon>
        <taxon>Cryptococcus</taxon>
        <taxon>Cryptococcus gattii species complex</taxon>
    </lineage>
</organism>
<feature type="transmembrane region" description="Helical" evidence="10">
    <location>
        <begin position="912"/>
        <end position="933"/>
    </location>
</feature>
<dbReference type="EMBL" id="KN847896">
    <property type="protein sequence ID" value="KIR43228.1"/>
    <property type="molecule type" value="Genomic_DNA"/>
</dbReference>
<comment type="similarity">
    <text evidence="2">Belongs to the oligopeptide OPT transporter family.</text>
</comment>
<dbReference type="NCBIfam" id="TIGR00727">
    <property type="entry name" value="ISP4_OPT"/>
    <property type="match status" value="1"/>
</dbReference>
<feature type="region of interest" description="Disordered" evidence="9">
    <location>
        <begin position="1"/>
        <end position="307"/>
    </location>
</feature>
<feature type="transmembrane region" description="Helical" evidence="10">
    <location>
        <begin position="441"/>
        <end position="460"/>
    </location>
</feature>
<dbReference type="GO" id="GO:0016020">
    <property type="term" value="C:membrane"/>
    <property type="evidence" value="ECO:0007669"/>
    <property type="project" value="UniProtKB-SubCell"/>
</dbReference>
<feature type="transmembrane region" description="Helical" evidence="10">
    <location>
        <begin position="571"/>
        <end position="591"/>
    </location>
</feature>
<keyword evidence="12" id="KW-1185">Reference proteome</keyword>
<feature type="transmembrane region" description="Helical" evidence="10">
    <location>
        <begin position="603"/>
        <end position="622"/>
    </location>
</feature>
<feature type="transmembrane region" description="Helical" evidence="10">
    <location>
        <begin position="675"/>
        <end position="701"/>
    </location>
</feature>
<gene>
    <name evidence="11" type="ORF">I313_00069</name>
</gene>
<dbReference type="NCBIfam" id="TIGR00728">
    <property type="entry name" value="OPT_sfam"/>
    <property type="match status" value="1"/>
</dbReference>
<evidence type="ECO:0000256" key="6">
    <source>
        <dbReference type="ARBA" id="ARBA00022927"/>
    </source>
</evidence>
<feature type="compositionally biased region" description="Acidic residues" evidence="9">
    <location>
        <begin position="53"/>
        <end position="69"/>
    </location>
</feature>
<feature type="transmembrane region" description="Helical" evidence="10">
    <location>
        <begin position="881"/>
        <end position="900"/>
    </location>
</feature>
<reference evidence="11 12" key="1">
    <citation type="submission" date="2015-01" db="EMBL/GenBank/DDBJ databases">
        <title>The Genome Sequence of Cryptococcus gattii Ram5.</title>
        <authorList>
            <consortium name="The Broad Institute Genomics Platform"/>
            <person name="Cuomo C."/>
            <person name="Litvintseva A."/>
            <person name="Chen Y."/>
            <person name="Heitman J."/>
            <person name="Sun S."/>
            <person name="Springer D."/>
            <person name="Dromer F."/>
            <person name="Young S."/>
            <person name="Zeng Q."/>
            <person name="Gargeya S."/>
            <person name="Abouelleil A."/>
            <person name="Alvarado L."/>
            <person name="Chapman S.B."/>
            <person name="Gainer-Dewar J."/>
            <person name="Goldberg J."/>
            <person name="Griggs A."/>
            <person name="Gujja S."/>
            <person name="Hansen M."/>
            <person name="Howarth C."/>
            <person name="Imamovic A."/>
            <person name="Larimer J."/>
            <person name="Murphy C."/>
            <person name="Naylor J."/>
            <person name="Pearson M."/>
            <person name="Priest M."/>
            <person name="Roberts A."/>
            <person name="Saif S."/>
            <person name="Shea T."/>
            <person name="Sykes S."/>
            <person name="Wortman J."/>
            <person name="Nusbaum C."/>
            <person name="Birren B."/>
        </authorList>
    </citation>
    <scope>NUCLEOTIDE SEQUENCE [LARGE SCALE GENOMIC DNA]</scope>
    <source>
        <strain evidence="11 12">Ram5</strain>
    </source>
</reference>
<dbReference type="InterPro" id="IPR004648">
    <property type="entry name" value="Oligpept_transpt"/>
</dbReference>
<evidence type="ECO:0000256" key="1">
    <source>
        <dbReference type="ARBA" id="ARBA00004141"/>
    </source>
</evidence>
<proteinExistence type="inferred from homology"/>
<evidence type="ECO:0000256" key="2">
    <source>
        <dbReference type="ARBA" id="ARBA00008807"/>
    </source>
</evidence>
<dbReference type="Proteomes" id="UP000053392">
    <property type="component" value="Unassembled WGS sequence"/>
</dbReference>
<evidence type="ECO:0000256" key="8">
    <source>
        <dbReference type="ARBA" id="ARBA00023136"/>
    </source>
</evidence>
<feature type="compositionally biased region" description="Polar residues" evidence="9">
    <location>
        <begin position="235"/>
        <end position="252"/>
    </location>
</feature>
<dbReference type="GO" id="GO:0035673">
    <property type="term" value="F:oligopeptide transmembrane transporter activity"/>
    <property type="evidence" value="ECO:0007669"/>
    <property type="project" value="InterPro"/>
</dbReference>
<dbReference type="Pfam" id="PF03169">
    <property type="entry name" value="OPT"/>
    <property type="match status" value="1"/>
</dbReference>
<evidence type="ECO:0000256" key="5">
    <source>
        <dbReference type="ARBA" id="ARBA00022856"/>
    </source>
</evidence>
<feature type="compositionally biased region" description="Acidic residues" evidence="9">
    <location>
        <begin position="271"/>
        <end position="281"/>
    </location>
</feature>
<feature type="transmembrane region" description="Helical" evidence="10">
    <location>
        <begin position="735"/>
        <end position="755"/>
    </location>
</feature>
<evidence type="ECO:0000256" key="7">
    <source>
        <dbReference type="ARBA" id="ARBA00022989"/>
    </source>
</evidence>
<name>A0A0D0U4V5_9TREE</name>
<keyword evidence="8 10" id="KW-0472">Membrane</keyword>
<comment type="subcellular location">
    <subcellularLocation>
        <location evidence="1">Membrane</location>
        <topology evidence="1">Multi-pass membrane protein</topology>
    </subcellularLocation>
</comment>
<dbReference type="InterPro" id="IPR004813">
    <property type="entry name" value="OPT"/>
</dbReference>
<dbReference type="AlphaFoldDB" id="A0A0D0U4V5"/>
<feature type="transmembrane region" description="Helical" evidence="10">
    <location>
        <begin position="989"/>
        <end position="1012"/>
    </location>
</feature>
<evidence type="ECO:0000256" key="3">
    <source>
        <dbReference type="ARBA" id="ARBA00022448"/>
    </source>
</evidence>
<feature type="transmembrane region" description="Helical" evidence="10">
    <location>
        <begin position="364"/>
        <end position="384"/>
    </location>
</feature>
<feature type="transmembrane region" description="Helical" evidence="10">
    <location>
        <begin position="472"/>
        <end position="493"/>
    </location>
</feature>
<feature type="transmembrane region" description="Helical" evidence="10">
    <location>
        <begin position="390"/>
        <end position="411"/>
    </location>
</feature>
<keyword evidence="4 10" id="KW-0812">Transmembrane</keyword>
<evidence type="ECO:0000256" key="4">
    <source>
        <dbReference type="ARBA" id="ARBA00022692"/>
    </source>
</evidence>
<feature type="compositionally biased region" description="Low complexity" evidence="9">
    <location>
        <begin position="8"/>
        <end position="24"/>
    </location>
</feature>
<evidence type="ECO:0000313" key="12">
    <source>
        <dbReference type="Proteomes" id="UP000053392"/>
    </source>
</evidence>
<feature type="transmembrane region" description="Helical" evidence="10">
    <location>
        <begin position="534"/>
        <end position="559"/>
    </location>
</feature>
<dbReference type="GO" id="GO:0015031">
    <property type="term" value="P:protein transport"/>
    <property type="evidence" value="ECO:0007669"/>
    <property type="project" value="UniProtKB-KW"/>
</dbReference>
<feature type="transmembrane region" description="Helical" evidence="10">
    <location>
        <begin position="761"/>
        <end position="783"/>
    </location>
</feature>
<protein>
    <submittedName>
        <fullName evidence="11">Unplaced genomic scaffold supercont1.1, whole genome shotgun sequence</fullName>
    </submittedName>
</protein>
<feature type="compositionally biased region" description="Low complexity" evidence="9">
    <location>
        <begin position="119"/>
        <end position="135"/>
    </location>
</feature>
<keyword evidence="5" id="KW-0571">Peptide transport</keyword>
<keyword evidence="3" id="KW-0813">Transport</keyword>
<keyword evidence="7 10" id="KW-1133">Transmembrane helix</keyword>
<dbReference type="PANTHER" id="PTHR22601">
    <property type="entry name" value="ISP4 LIKE PROTEIN"/>
    <property type="match status" value="1"/>
</dbReference>
<accession>A0A0D0U4V5</accession>
<dbReference type="HOGENOM" id="CLU_004965_2_0_1"/>
<feature type="compositionally biased region" description="Polar residues" evidence="9">
    <location>
        <begin position="217"/>
        <end position="226"/>
    </location>
</feature>
<feature type="compositionally biased region" description="Polar residues" evidence="9">
    <location>
        <begin position="178"/>
        <end position="193"/>
    </location>
</feature>
<feature type="compositionally biased region" description="Polar residues" evidence="9">
    <location>
        <begin position="138"/>
        <end position="152"/>
    </location>
</feature>
<sequence length="1055" mass="116705">MSHANNVSSSLPPTTSSGSRPPTNRSRRPPLPPDTAASGINDLPRREFFSEGSDGEDYDDEDDEEEEDVFAFNRPVTAAQPIGASSSGHGTAPPSGRPTTASISWAQKAAEEEESAHVGSSTGPGTLPYGGPTPLRDQPQSVDSNNKDTVPTPTGVIDVGGHLPDTTYDVNNPPPFSGKNNPNNSSFAFNITGRSYRPRSGQSLLDRIHKRRKPETGETSVTTMTALTGAHTDDSAVSDSISTSDLEHYSQSPRRRISQGKRPVSSALPISEDEVPSDDDTLDKRRGVSRGSIGMTELTGDMTVPDGMTTWGDGMGGLAKGVSEGEMQSAMDVDFDEEDSPYPEVRASVSNIDDPEMPAMTIRAWVLGIFLTILASGCNTYFHFRTPAPYISPLIVQVVAYPLGKFAAWILPIDTYKFPRWLGRYEFSLNPGPFNIKEHTIIVMMANVAIGPAYALYATVSSELYYNHPMGFGFSIMFLFATQMTGFTLAGICRRFVVWPASMIWPGNLVVATNLNTFHAEEDGFTGGMSRFKFLMVCIAGSFAYYFFPGFIFTALSYFSWVCWIAPRNNIVNQLFGVSTGLGMGLLTFDWTQITWIGNPLSTPWWAAVNVGIGFVIFYWILTPILYYTNVWHTAYLPISVIQAADRFGDTYNVFNILTPEITLNKTAYAEYSPIYLSASYCVTYMLAFALSTALIVHTALYHGPRIYRAIVNVKTEADDIHYKLMKMYPEVPDWWFLALLAVVFVFAVVSLEVYDTELPVWGYVISVLLPSIYIIPTAFIYAMTSQQVTINLLAELIPGYLFQGQPLPGMIFKVFSVQTIVEALSFVQDQKLGHYMKVPPRATFVAQLSATTVACFVQSGTKELLFHVVKDICTATQKSLLICSSTKVFFTSSVIWGLIGPNRLFSKGAFYYPQLFALVVGAVIPIPLWFWVRRNPRSIFRNVNFPVMFNGALSIPPASGVNYASWFTTGFVFQFWLRRKRFAWWSKYNYVLSAALDVGTALAAIALFLFIDLPGASLSWWGNNVYKQTVDWDGVGATYYTPPPEGFGPDTWKV</sequence>